<dbReference type="SUPFAM" id="SSF52540">
    <property type="entry name" value="P-loop containing nucleoside triphosphate hydrolases"/>
    <property type="match status" value="1"/>
</dbReference>
<name>A0A0D7ASV8_9AGAR</name>
<organism evidence="1 2">
    <name type="scientific">Fistulina hepatica ATCC 64428</name>
    <dbReference type="NCBI Taxonomy" id="1128425"/>
    <lineage>
        <taxon>Eukaryota</taxon>
        <taxon>Fungi</taxon>
        <taxon>Dikarya</taxon>
        <taxon>Basidiomycota</taxon>
        <taxon>Agaricomycotina</taxon>
        <taxon>Agaricomycetes</taxon>
        <taxon>Agaricomycetidae</taxon>
        <taxon>Agaricales</taxon>
        <taxon>Fistulinaceae</taxon>
        <taxon>Fistulina</taxon>
    </lineage>
</organism>
<dbReference type="Gene3D" id="3.40.50.300">
    <property type="entry name" value="P-loop containing nucleotide triphosphate hydrolases"/>
    <property type="match status" value="1"/>
</dbReference>
<keyword evidence="2" id="KW-1185">Reference proteome</keyword>
<dbReference type="OrthoDB" id="3064467at2759"/>
<dbReference type="GO" id="GO:0043531">
    <property type="term" value="F:ADP binding"/>
    <property type="evidence" value="ECO:0007669"/>
    <property type="project" value="InterPro"/>
</dbReference>
<evidence type="ECO:0008006" key="3">
    <source>
        <dbReference type="Google" id="ProtNLM"/>
    </source>
</evidence>
<sequence>MAPDHDVEWPPFDDDDVREILLRYGPVAASLLSDLSDVLGIGHLKPIAFLAEAIALKAVRAVSKKAQCHLLGKKILQLVGGYIFACRAQQSFFSPLHLRIAIEFSNKFQAVYILIESCQRGHKTTDSDDVFLELIRDLENLKHYLVEDEYFARAISFPERHYRYVVKIKNVLGTGYFPCSPVSLTSAEAAKCQCDRLLPAQGRRLLGRDRELKILLFPVHRSLPVRQRICGPRGVGKTALALSFVHHESVRSAYEHRRFFVCCDAARSVDDLKACIARHLDLHSHDVLVYLRDLCCQGPALLILDHLDPIWEDESQRPALVKFLLQLSHRTRMSFIITVTAWIDTEDSCLSIWSQPLLHPLRPLAPNDALELMSVVAAQSPRTPYFYELLTSAKGLPFVLTMFGNLMGFHGSTHVWTSWSNWVTTTDLKPFEGSRTREATAFAQTCCLSGAPKEAQEFLDVLSMAPDGVDVSLISKFIPDSVELHKCCRSLKLLGFAQSTRDRQVLVSPLPVRTSVKRSRAQGTQGVKRMCDGLVLALRLYSTVGLAPSSNIVRHIKENVNNIASFLADAAEDPTLDEDDLMSLILGTIEFGRFSRHTGWFPGAKASLARFGDRMLHPETTAKVKGEFFLGMAQWPETQDYYLHCAENVYTKVNDASGLGEYFLVLHSEWRLKGGYLCRQMLYNPGPSVDIGWTSVGRY</sequence>
<evidence type="ECO:0000313" key="2">
    <source>
        <dbReference type="Proteomes" id="UP000054144"/>
    </source>
</evidence>
<accession>A0A0D7ASV8</accession>
<gene>
    <name evidence="1" type="ORF">FISHEDRAFT_68466</name>
</gene>
<reference evidence="1 2" key="1">
    <citation type="journal article" date="2015" name="Fungal Genet. Biol.">
        <title>Evolution of novel wood decay mechanisms in Agaricales revealed by the genome sequences of Fistulina hepatica and Cylindrobasidium torrendii.</title>
        <authorList>
            <person name="Floudas D."/>
            <person name="Held B.W."/>
            <person name="Riley R."/>
            <person name="Nagy L.G."/>
            <person name="Koehler G."/>
            <person name="Ransdell A.S."/>
            <person name="Younus H."/>
            <person name="Chow J."/>
            <person name="Chiniquy J."/>
            <person name="Lipzen A."/>
            <person name="Tritt A."/>
            <person name="Sun H."/>
            <person name="Haridas S."/>
            <person name="LaButti K."/>
            <person name="Ohm R.A."/>
            <person name="Kues U."/>
            <person name="Blanchette R.A."/>
            <person name="Grigoriev I.V."/>
            <person name="Minto R.E."/>
            <person name="Hibbett D.S."/>
        </authorList>
    </citation>
    <scope>NUCLEOTIDE SEQUENCE [LARGE SCALE GENOMIC DNA]</scope>
    <source>
        <strain evidence="1 2">ATCC 64428</strain>
    </source>
</reference>
<evidence type="ECO:0000313" key="1">
    <source>
        <dbReference type="EMBL" id="KIY53898.1"/>
    </source>
</evidence>
<dbReference type="InterPro" id="IPR027417">
    <property type="entry name" value="P-loop_NTPase"/>
</dbReference>
<dbReference type="AlphaFoldDB" id="A0A0D7ASV8"/>
<dbReference type="EMBL" id="KN881583">
    <property type="protein sequence ID" value="KIY53898.1"/>
    <property type="molecule type" value="Genomic_DNA"/>
</dbReference>
<protein>
    <recommendedName>
        <fullName evidence="3">NACHT domain-containing protein</fullName>
    </recommendedName>
</protein>
<dbReference type="Proteomes" id="UP000054144">
    <property type="component" value="Unassembled WGS sequence"/>
</dbReference>
<proteinExistence type="predicted"/>